<name>A0A368HHS0_9GAMM</name>
<evidence type="ECO:0000313" key="1">
    <source>
        <dbReference type="EMBL" id="RCN57060.1"/>
    </source>
</evidence>
<keyword evidence="2" id="KW-1185">Reference proteome</keyword>
<protein>
    <recommendedName>
        <fullName evidence="3">RHS repeat-associated core domain-containing protein</fullName>
    </recommendedName>
</protein>
<dbReference type="EMBL" id="PSYR01000002">
    <property type="protein sequence ID" value="RCN57060.1"/>
    <property type="molecule type" value="Genomic_DNA"/>
</dbReference>
<dbReference type="NCBIfam" id="TIGR03696">
    <property type="entry name" value="Rhs_assc_core"/>
    <property type="match status" value="1"/>
</dbReference>
<accession>A0A368HHS0</accession>
<organism evidence="1 2">
    <name type="scientific">Acidiferrobacter thiooxydans</name>
    <dbReference type="NCBI Taxonomy" id="163359"/>
    <lineage>
        <taxon>Bacteria</taxon>
        <taxon>Pseudomonadati</taxon>
        <taxon>Pseudomonadota</taxon>
        <taxon>Gammaproteobacteria</taxon>
        <taxon>Acidiferrobacterales</taxon>
        <taxon>Acidiferrobacteraceae</taxon>
        <taxon>Acidiferrobacter</taxon>
    </lineage>
</organism>
<dbReference type="Proteomes" id="UP000253250">
    <property type="component" value="Unassembled WGS sequence"/>
</dbReference>
<reference evidence="1 2" key="1">
    <citation type="submission" date="2018-02" db="EMBL/GenBank/DDBJ databases">
        <title>Insights into the biology of acidophilic members of the Acidiferrobacteraceae family derived from comparative genomic analyses.</title>
        <authorList>
            <person name="Issotta F."/>
            <person name="Thyssen C."/>
            <person name="Mena C."/>
            <person name="Moya A."/>
            <person name="Bellenberg S."/>
            <person name="Sproer C."/>
            <person name="Covarrubias P.C."/>
            <person name="Sand W."/>
            <person name="Quatrini R."/>
            <person name="Vera M."/>
        </authorList>
    </citation>
    <scope>NUCLEOTIDE SEQUENCE [LARGE SCALE GENOMIC DNA]</scope>
    <source>
        <strain evidence="2">m-1</strain>
    </source>
</reference>
<evidence type="ECO:0008006" key="3">
    <source>
        <dbReference type="Google" id="ProtNLM"/>
    </source>
</evidence>
<gene>
    <name evidence="1" type="ORF">C4900_15200</name>
</gene>
<dbReference type="OrthoDB" id="9816400at2"/>
<dbReference type="InterPro" id="IPR022385">
    <property type="entry name" value="Rhs_assc_core"/>
</dbReference>
<dbReference type="PANTHER" id="PTHR32305">
    <property type="match status" value="1"/>
</dbReference>
<proteinExistence type="predicted"/>
<sequence length="230" mass="23767">MVANQYSYSPYGQMTTSGSTTTPPPTPAFGYVGMVYDYSTGLNLTLYRAYDPQLRRWLSRDTVGFAAGINKYAYVNGNPVSWIDPYGLAWQLVLGGGVTVITPFFGGGLHFNVGLNIDGWSSSVYIQDQANVGVGAGAFAGDGLNLALAHADAPTTGLDSEKYIEVDVARGGGLGISVTGHGCGSLDVSGAKGFKIGIGYGVGAFVGNTYTSTAVSPTASSIINAIPSSF</sequence>
<evidence type="ECO:0000313" key="2">
    <source>
        <dbReference type="Proteomes" id="UP000253250"/>
    </source>
</evidence>
<comment type="caution">
    <text evidence="1">The sequence shown here is derived from an EMBL/GenBank/DDBJ whole genome shotgun (WGS) entry which is preliminary data.</text>
</comment>
<dbReference type="InterPro" id="IPR050708">
    <property type="entry name" value="T6SS_VgrG/RHS"/>
</dbReference>
<dbReference type="Gene3D" id="2.180.10.10">
    <property type="entry name" value="RHS repeat-associated core"/>
    <property type="match status" value="1"/>
</dbReference>
<dbReference type="PANTHER" id="PTHR32305:SF15">
    <property type="entry name" value="PROTEIN RHSA-RELATED"/>
    <property type="match status" value="1"/>
</dbReference>
<dbReference type="AlphaFoldDB" id="A0A368HHS0"/>